<sequence length="279" mass="30153">MRDDWSPTFVTKLQAREIRRCYMVEMDNGITPVVRMTDIDIDLTIGDDTFVHSPGFTVTKFSVANGGRPAGLDFTLPFDDIGPLYSDHIKRGVWRGASITVWLVADYDDPSVREILIDGFVGKTGFTDRLAGQIEIITKADALADIILPTIQPECGYKFGGPQCGVNLTPYTVTAVIATKTDNSKFTITVSNPDALDFTHGGVEMTSGACAGAKDDVMLWVPGTSVVKMVTGFPLDIEVGDTLTIHAGCPLTRDGCISFNNINRYPGQDHTPGELLGGN</sequence>
<dbReference type="InterPro" id="IPR018964">
    <property type="entry name" value="Phage_phiJL001_Gp84_C"/>
</dbReference>
<dbReference type="GeneID" id="61054852"/>
<gene>
    <name evidence="2" type="ORF">C8D77_11171</name>
</gene>
<feature type="domain" description="Bacteriophage phiJL001 Gp84 C-terminal" evidence="1">
    <location>
        <begin position="198"/>
        <end position="274"/>
    </location>
</feature>
<dbReference type="Pfam" id="PF09356">
    <property type="entry name" value="Phage_BR0599"/>
    <property type="match status" value="1"/>
</dbReference>
<reference evidence="2 3" key="1">
    <citation type="submission" date="2018-05" db="EMBL/GenBank/DDBJ databases">
        <title>Genomic Encyclopedia of Type Strains, Phase IV (KMG-IV): sequencing the most valuable type-strain genomes for metagenomic binning, comparative biology and taxonomic classification.</title>
        <authorList>
            <person name="Goeker M."/>
        </authorList>
    </citation>
    <scope>NUCLEOTIDE SEQUENCE [LARGE SCALE GENOMIC DNA]</scope>
    <source>
        <strain evidence="2 3">DSM 2626</strain>
    </source>
</reference>
<accession>A0A8E2WAD1</accession>
<comment type="caution">
    <text evidence="2">The sequence shown here is derived from an EMBL/GenBank/DDBJ whole genome shotgun (WGS) entry which is preliminary data.</text>
</comment>
<dbReference type="AlphaFoldDB" id="A0A8E2WAD1"/>
<evidence type="ECO:0000259" key="1">
    <source>
        <dbReference type="Pfam" id="PF09356"/>
    </source>
</evidence>
<evidence type="ECO:0000313" key="2">
    <source>
        <dbReference type="EMBL" id="PWJ88349.1"/>
    </source>
</evidence>
<proteinExistence type="predicted"/>
<dbReference type="Pfam" id="PF09931">
    <property type="entry name" value="Phage_phiJL001_Gp84_N"/>
    <property type="match status" value="1"/>
</dbReference>
<dbReference type="EMBL" id="QGGH01000011">
    <property type="protein sequence ID" value="PWJ88349.1"/>
    <property type="molecule type" value="Genomic_DNA"/>
</dbReference>
<protein>
    <submittedName>
        <fullName evidence="2">Putative phage protein (TIGR02218 family)</fullName>
    </submittedName>
</protein>
<dbReference type="RefSeq" id="WP_109670348.1">
    <property type="nucleotide sequence ID" value="NZ_QGGH01000011.1"/>
</dbReference>
<name>A0A8E2WAD1_RHILI</name>
<organism evidence="2 3">
    <name type="scientific">Rhizobium loti</name>
    <name type="common">Mesorhizobium loti</name>
    <dbReference type="NCBI Taxonomy" id="381"/>
    <lineage>
        <taxon>Bacteria</taxon>
        <taxon>Pseudomonadati</taxon>
        <taxon>Pseudomonadota</taxon>
        <taxon>Alphaproteobacteria</taxon>
        <taxon>Hyphomicrobiales</taxon>
        <taxon>Phyllobacteriaceae</taxon>
        <taxon>Mesorhizobium</taxon>
    </lineage>
</organism>
<evidence type="ECO:0000313" key="3">
    <source>
        <dbReference type="Proteomes" id="UP000245631"/>
    </source>
</evidence>
<dbReference type="Proteomes" id="UP000245631">
    <property type="component" value="Unassembled WGS sequence"/>
</dbReference>